<dbReference type="Proteomes" id="UP000193905">
    <property type="component" value="Unassembled WGS sequence"/>
</dbReference>
<proteinExistence type="predicted"/>
<gene>
    <name evidence="1" type="ORF">AL0462_1734</name>
    <name evidence="2" type="ORF">AL0467_1815</name>
</gene>
<dbReference type="EMBL" id="LNKI01000011">
    <property type="protein sequence ID" value="OSG96938.1"/>
    <property type="molecule type" value="Genomic_DNA"/>
</dbReference>
<organism evidence="1 4">
    <name type="scientific">Bifidobacterium adolescentis</name>
    <dbReference type="NCBI Taxonomy" id="1680"/>
    <lineage>
        <taxon>Bacteria</taxon>
        <taxon>Bacillati</taxon>
        <taxon>Actinomycetota</taxon>
        <taxon>Actinomycetes</taxon>
        <taxon>Bifidobacteriales</taxon>
        <taxon>Bifidobacteriaceae</taxon>
        <taxon>Bifidobacterium</taxon>
    </lineage>
</organism>
<evidence type="ECO:0008006" key="5">
    <source>
        <dbReference type="Google" id="ProtNLM"/>
    </source>
</evidence>
<evidence type="ECO:0000313" key="4">
    <source>
        <dbReference type="Proteomes" id="UP000193905"/>
    </source>
</evidence>
<dbReference type="PANTHER" id="PTHR10948:SF23">
    <property type="entry name" value="TRANSPOSASE INSI FOR INSERTION SEQUENCE ELEMENT IS30A-RELATED"/>
    <property type="match status" value="1"/>
</dbReference>
<accession>A0A1X2ZK92</accession>
<protein>
    <recommendedName>
        <fullName evidence="5">IS30 family transposase</fullName>
    </recommendedName>
</protein>
<dbReference type="GO" id="GO:0032196">
    <property type="term" value="P:transposition"/>
    <property type="evidence" value="ECO:0007669"/>
    <property type="project" value="TreeGrafter"/>
</dbReference>
<sequence>MEVADFRKVERARGAVCYFAPPHHPWQRGSNENTNRLIQEHFPKGTDFTHISDRDG</sequence>
<dbReference type="InterPro" id="IPR012337">
    <property type="entry name" value="RNaseH-like_sf"/>
</dbReference>
<evidence type="ECO:0000313" key="2">
    <source>
        <dbReference type="EMBL" id="OSG96938.1"/>
    </source>
</evidence>
<dbReference type="SUPFAM" id="SSF53098">
    <property type="entry name" value="Ribonuclease H-like"/>
    <property type="match status" value="1"/>
</dbReference>
<dbReference type="PANTHER" id="PTHR10948">
    <property type="entry name" value="TRANSPOSASE"/>
    <property type="match status" value="1"/>
</dbReference>
<dbReference type="EMBL" id="LNKH01000013">
    <property type="protein sequence ID" value="OSG94837.1"/>
    <property type="molecule type" value="Genomic_DNA"/>
</dbReference>
<dbReference type="GO" id="GO:0005829">
    <property type="term" value="C:cytosol"/>
    <property type="evidence" value="ECO:0007669"/>
    <property type="project" value="TreeGrafter"/>
</dbReference>
<comment type="caution">
    <text evidence="1">The sequence shown here is derived from an EMBL/GenBank/DDBJ whole genome shotgun (WGS) entry which is preliminary data.</text>
</comment>
<dbReference type="GO" id="GO:0004803">
    <property type="term" value="F:transposase activity"/>
    <property type="evidence" value="ECO:0007669"/>
    <property type="project" value="TreeGrafter"/>
</dbReference>
<evidence type="ECO:0000313" key="1">
    <source>
        <dbReference type="EMBL" id="OSG94837.1"/>
    </source>
</evidence>
<evidence type="ECO:0000313" key="3">
    <source>
        <dbReference type="Proteomes" id="UP000193208"/>
    </source>
</evidence>
<reference evidence="3 4" key="1">
    <citation type="journal article" date="2016" name="Sci. Rep.">
        <title>Evaluation of genetic diversity among strains of the human gut commensal Bifidobacterium adolescentis.</title>
        <authorList>
            <person name="Duranti S."/>
            <person name="Milani C."/>
            <person name="Lugli G.A."/>
            <person name="Mancabelli L."/>
            <person name="Turroni F."/>
            <person name="Ferrario C."/>
            <person name="Mangifesta M."/>
            <person name="Viappiani A."/>
            <person name="Sanchez B."/>
            <person name="Margolles A."/>
            <person name="van Sinderen D."/>
            <person name="Ventura M."/>
        </authorList>
    </citation>
    <scope>NUCLEOTIDE SEQUENCE [LARGE SCALE GENOMIC DNA]</scope>
    <source>
        <strain evidence="1 4">AL46-2</strain>
        <strain evidence="2 3">AL46-7</strain>
    </source>
</reference>
<dbReference type="InterPro" id="IPR051917">
    <property type="entry name" value="Transposase-Integrase"/>
</dbReference>
<dbReference type="AlphaFoldDB" id="A0A1X2ZK92"/>
<name>A0A1X2ZK92_BIFAD</name>
<dbReference type="Proteomes" id="UP000193208">
    <property type="component" value="Unassembled WGS sequence"/>
</dbReference>